<dbReference type="EMBL" id="SBII01000003">
    <property type="protein sequence ID" value="RWX01551.1"/>
    <property type="molecule type" value="Genomic_DNA"/>
</dbReference>
<dbReference type="PROSITE" id="PS51762">
    <property type="entry name" value="GH16_2"/>
    <property type="match status" value="1"/>
</dbReference>
<dbReference type="SUPFAM" id="SSF49899">
    <property type="entry name" value="Concanavalin A-like lectins/glucanases"/>
    <property type="match status" value="1"/>
</dbReference>
<dbReference type="GO" id="GO:0005975">
    <property type="term" value="P:carbohydrate metabolic process"/>
    <property type="evidence" value="ECO:0007669"/>
    <property type="project" value="InterPro"/>
</dbReference>
<dbReference type="CDD" id="cd08023">
    <property type="entry name" value="GH16_laminarinase_like"/>
    <property type="match status" value="1"/>
</dbReference>
<dbReference type="RefSeq" id="WP_128389088.1">
    <property type="nucleotide sequence ID" value="NZ_SBII01000003.1"/>
</dbReference>
<keyword evidence="4" id="KW-1185">Reference proteome</keyword>
<dbReference type="AlphaFoldDB" id="A0A3S3SFR4"/>
<evidence type="ECO:0000256" key="1">
    <source>
        <dbReference type="ARBA" id="ARBA00006865"/>
    </source>
</evidence>
<evidence type="ECO:0000313" key="3">
    <source>
        <dbReference type="EMBL" id="RWX01551.1"/>
    </source>
</evidence>
<dbReference type="PANTHER" id="PTHR10963">
    <property type="entry name" value="GLYCOSYL HYDROLASE-RELATED"/>
    <property type="match status" value="1"/>
</dbReference>
<dbReference type="OrthoDB" id="9809583at2"/>
<dbReference type="InterPro" id="IPR000757">
    <property type="entry name" value="Beta-glucanase-like"/>
</dbReference>
<dbReference type="InterPro" id="IPR013320">
    <property type="entry name" value="ConA-like_dom_sf"/>
</dbReference>
<sequence length="254" mass="28699">MKRLSILFLLAGAVGTAQVKKGKLIWEENFDGKALNESVWNYELGDGCPNVCGWGNNERQEYTKTNHRLENGHLIITAKKDGDTYTSTRVTTAGKKEFKYGYIEARAKLPTGQGIWPAFWMLGSNIKEVGWPMSGEIDILEYVGKEPHTVFTSLHTQDSHGETINSKKTKFPKIEEGFHTYGINWTASQIEFFVDGKSVYTFAPENKTVEVWPFNQPFYFIVNVAVGGNFGGPKVNDTIFPQEFIVDYIKVYSN</sequence>
<gene>
    <name evidence="3" type="ORF">EPI11_06260</name>
</gene>
<reference evidence="3 4" key="1">
    <citation type="submission" date="2019-01" db="EMBL/GenBank/DDBJ databases">
        <title>Flavobacterium sp. nov.,isolated from freshwater.</title>
        <authorList>
            <person name="Zhang R."/>
            <person name="Du Z.-J."/>
        </authorList>
    </citation>
    <scope>NUCLEOTIDE SEQUENCE [LARGE SCALE GENOMIC DNA]</scope>
    <source>
        <strain evidence="3 4">1E403</strain>
    </source>
</reference>
<comment type="caution">
    <text evidence="3">The sequence shown here is derived from an EMBL/GenBank/DDBJ whole genome shotgun (WGS) entry which is preliminary data.</text>
</comment>
<dbReference type="Proteomes" id="UP000287527">
    <property type="component" value="Unassembled WGS sequence"/>
</dbReference>
<dbReference type="GO" id="GO:0004553">
    <property type="term" value="F:hydrolase activity, hydrolyzing O-glycosyl compounds"/>
    <property type="evidence" value="ECO:0007669"/>
    <property type="project" value="InterPro"/>
</dbReference>
<comment type="similarity">
    <text evidence="1">Belongs to the glycosyl hydrolase 16 family.</text>
</comment>
<feature type="domain" description="GH16" evidence="2">
    <location>
        <begin position="24"/>
        <end position="254"/>
    </location>
</feature>
<dbReference type="PANTHER" id="PTHR10963:SF55">
    <property type="entry name" value="GLYCOSIDE HYDROLASE FAMILY 16 PROTEIN"/>
    <property type="match status" value="1"/>
</dbReference>
<dbReference type="Gene3D" id="2.60.120.200">
    <property type="match status" value="1"/>
</dbReference>
<evidence type="ECO:0000259" key="2">
    <source>
        <dbReference type="PROSITE" id="PS51762"/>
    </source>
</evidence>
<name>A0A3S3SFR4_9FLAO</name>
<dbReference type="Pfam" id="PF00722">
    <property type="entry name" value="Glyco_hydro_16"/>
    <property type="match status" value="1"/>
</dbReference>
<protein>
    <submittedName>
        <fullName evidence="3">Glycoside hydrolase family 16 protein</fullName>
    </submittedName>
</protein>
<accession>A0A3S3SFR4</accession>
<evidence type="ECO:0000313" key="4">
    <source>
        <dbReference type="Proteomes" id="UP000287527"/>
    </source>
</evidence>
<keyword evidence="3" id="KW-0378">Hydrolase</keyword>
<dbReference type="InterPro" id="IPR050546">
    <property type="entry name" value="Glycosyl_Hydrlase_16"/>
</dbReference>
<proteinExistence type="inferred from homology"/>
<organism evidence="3 4">
    <name type="scientific">Flavobacterium cerinum</name>
    <dbReference type="NCBI Taxonomy" id="2502784"/>
    <lineage>
        <taxon>Bacteria</taxon>
        <taxon>Pseudomonadati</taxon>
        <taxon>Bacteroidota</taxon>
        <taxon>Flavobacteriia</taxon>
        <taxon>Flavobacteriales</taxon>
        <taxon>Flavobacteriaceae</taxon>
        <taxon>Flavobacterium</taxon>
    </lineage>
</organism>